<comment type="caution">
    <text evidence="3">The sequence shown here is derived from an EMBL/GenBank/DDBJ whole genome shotgun (WGS) entry which is preliminary data.</text>
</comment>
<dbReference type="Proteomes" id="UP000613401">
    <property type="component" value="Unassembled WGS sequence"/>
</dbReference>
<dbReference type="Pfam" id="PF11951">
    <property type="entry name" value="Fungal_trans_2"/>
    <property type="match status" value="1"/>
</dbReference>
<reference evidence="3" key="2">
    <citation type="submission" date="2020-03" db="EMBL/GenBank/DDBJ databases">
        <authorList>
            <person name="Fu F.-F."/>
            <person name="Chen J."/>
        </authorList>
    </citation>
    <scope>NUCLEOTIDE SEQUENCE</scope>
    <source>
        <strain evidence="3">Lc1</strain>
    </source>
</reference>
<dbReference type="GO" id="GO:0005634">
    <property type="term" value="C:nucleus"/>
    <property type="evidence" value="ECO:0007669"/>
    <property type="project" value="UniProtKB-SubCell"/>
</dbReference>
<accession>A0A8H4FK55</accession>
<sequence>ENEIDAIPAISSLQHGLSFRWPVEQSTLLTNHYVTHVCRITSSFDSSKNPFRADVLEMMKKSRLLFLSVMSISSAHFYRAEPGSTVPLSFQTEAVCEISRHLVALKQTSPGEAGTSSEQLCPKPTGSIHPVATDVLIGIILLGMTSSWHDPSALGLCHIQGCRQLFQWWVRSKGLGSLEGLQSMRENHVFLVSSMVYWESMIAFLIDQDTDILSYLDPLCSSVLIPPTQVCPWTGVATSIFFLLAKAGIIIRKRRALRHSHLPNENENEVSVAPDHMQLFTEACSVENATLDVRIPFPTSIADTGDLQTPPSHFSQLARCYQMGIRLELYRAFPELAESRMQLEPAAVMMVPCDGIDRVSQLVLGLAFEILDILGTIPHDSGTIATQTLIFLIAGAALRQSKPGAGGLLTSEQNMLNHAVLRRRRFILQRLNRTYHIVGLRTIERVCTLLVHVWSGMDSGTESQQHVSSCNEDLMSKTHWIDVMEELRLHTIPG</sequence>
<dbReference type="GeneID" id="69015543"/>
<evidence type="ECO:0000256" key="2">
    <source>
        <dbReference type="ARBA" id="ARBA00023242"/>
    </source>
</evidence>
<evidence type="ECO:0000313" key="4">
    <source>
        <dbReference type="Proteomes" id="UP000613401"/>
    </source>
</evidence>
<evidence type="ECO:0000256" key="1">
    <source>
        <dbReference type="ARBA" id="ARBA00004123"/>
    </source>
</evidence>
<dbReference type="GO" id="GO:0003700">
    <property type="term" value="F:DNA-binding transcription factor activity"/>
    <property type="evidence" value="ECO:0007669"/>
    <property type="project" value="TreeGrafter"/>
</dbReference>
<feature type="non-terminal residue" evidence="3">
    <location>
        <position position="494"/>
    </location>
</feature>
<keyword evidence="4" id="KW-1185">Reference proteome</keyword>
<comment type="subcellular location">
    <subcellularLocation>
        <location evidence="1">Nucleus</location>
    </subcellularLocation>
</comment>
<evidence type="ECO:0008006" key="5">
    <source>
        <dbReference type="Google" id="ProtNLM"/>
    </source>
</evidence>
<protein>
    <recommendedName>
        <fullName evidence="5">Transcription factor domain-containing protein</fullName>
    </recommendedName>
</protein>
<name>A0A8H4FK55_COLGL</name>
<dbReference type="RefSeq" id="XP_045263058.1">
    <property type="nucleotide sequence ID" value="XM_045408368.1"/>
</dbReference>
<organism evidence="3 4">
    <name type="scientific">Colletotrichum gloeosporioides</name>
    <name type="common">Anthracnose fungus</name>
    <name type="synonym">Glomerella cingulata</name>
    <dbReference type="NCBI Taxonomy" id="474922"/>
    <lineage>
        <taxon>Eukaryota</taxon>
        <taxon>Fungi</taxon>
        <taxon>Dikarya</taxon>
        <taxon>Ascomycota</taxon>
        <taxon>Pezizomycotina</taxon>
        <taxon>Sordariomycetes</taxon>
        <taxon>Hypocreomycetidae</taxon>
        <taxon>Glomerellales</taxon>
        <taxon>Glomerellaceae</taxon>
        <taxon>Colletotrichum</taxon>
        <taxon>Colletotrichum gloeosporioides species complex</taxon>
    </lineage>
</organism>
<dbReference type="AlphaFoldDB" id="A0A8H4FK55"/>
<dbReference type="GO" id="GO:0045944">
    <property type="term" value="P:positive regulation of transcription by RNA polymerase II"/>
    <property type="evidence" value="ECO:0007669"/>
    <property type="project" value="TreeGrafter"/>
</dbReference>
<reference evidence="3" key="1">
    <citation type="journal article" date="2020" name="Phytopathology">
        <title>Genome sequence and comparative analysis of Colletotrichum gloeosporioides isolated from Liriodendron leaves.</title>
        <authorList>
            <person name="Fu F.F."/>
            <person name="Hao Z."/>
            <person name="Wang P."/>
            <person name="Lu Y."/>
            <person name="Xue L.J."/>
            <person name="Wei G."/>
            <person name="Tian Y."/>
            <person name="Baishi H."/>
            <person name="Xu H."/>
            <person name="Shi J."/>
            <person name="Cheng T."/>
            <person name="Wang G."/>
            <person name="Yi Y."/>
            <person name="Chen J."/>
        </authorList>
    </citation>
    <scope>NUCLEOTIDE SEQUENCE</scope>
    <source>
        <strain evidence="3">Lc1</strain>
    </source>
</reference>
<keyword evidence="2" id="KW-0539">Nucleus</keyword>
<dbReference type="InterPro" id="IPR021858">
    <property type="entry name" value="Fun_TF"/>
</dbReference>
<proteinExistence type="predicted"/>
<dbReference type="PANTHER" id="PTHR37534:SF11">
    <property type="entry name" value="ZN(II)2CYS6 TRANSCRIPTION FACTOR (EUROFUNG)"/>
    <property type="match status" value="1"/>
</dbReference>
<evidence type="ECO:0000313" key="3">
    <source>
        <dbReference type="EMBL" id="KAF3803899.1"/>
    </source>
</evidence>
<dbReference type="GO" id="GO:0000976">
    <property type="term" value="F:transcription cis-regulatory region binding"/>
    <property type="evidence" value="ECO:0007669"/>
    <property type="project" value="TreeGrafter"/>
</dbReference>
<dbReference type="PANTHER" id="PTHR37534">
    <property type="entry name" value="TRANSCRIPTIONAL ACTIVATOR PROTEIN UGA3"/>
    <property type="match status" value="1"/>
</dbReference>
<dbReference type="EMBL" id="WVTB01000052">
    <property type="protein sequence ID" value="KAF3803899.1"/>
    <property type="molecule type" value="Genomic_DNA"/>
</dbReference>
<gene>
    <name evidence="3" type="ORF">GCG54_00008402</name>
</gene>